<dbReference type="OrthoDB" id="9807612at2"/>
<dbReference type="AlphaFoldDB" id="A0A1M5UGK8"/>
<sequence>MIISDTAVRKSTTVAVLALVLIIIGTYCYLTLPRESSPDITIPNVFISTDYRGVSPADIETSVTIEIEKKIKGLDGLKKIQSISSEGRSMINVEFVTGTDIDQALQDVKDKVDEALGELPTDLEEDPSVFEVNFSQLPIVVYSLSGTCGLPCLKDIADDLKDDIEAITGVLEVEVTGGLEREIRVEVDPDKLGYYGLTITDFQAAVRSENQNTSGGALHLGNGRFQLRVPGEFTTPEEIYGLILATYQGQPVYLKDVARVIDGFKEEMSRSRLNGRDAVNLSVKKRSGENIIEISNAADRIIDRYRPGWPDGTEITKVMDQSKDIRLMVADLENNILTGLVFVLIVIFLFMGIRNALLVSLAIPFSMLLSFTALYIMGITLNMVVLFSLTLALGMLVDNAIVIVENSYRFLEQGATRVEAAMKATSEVAYPVIGSTITTLAAFAPMLFWPGIMGEFMSFLPLTLIVTLSSSLFVALVINPAMVSLFMKLKRRPGGTAKKDLGDITAAVEKPVVIKGWLLTVYVASLNRALTTPYAVIAISFCVLVLMIQGWLLAVGLQKPIEFFPEIDPKGIYVNVDVPEGADLDYIDQIIQRIEFILAGVATTPDGRPLDPDVTPLTALTPREHELAEGKRLSGPSDIANIESIYMRGTIDSGGSSAFSANTPSHVGVRFVELHDRVRSSQLDVEEIRQRVKRIPGGKITIAQEEEGPPTGAPINIEISGDNFDTLGALAKQIKDVLTSIPHVEDVRDDFVEGIPSVEVSVDRQKAALFGLTTNGIGFALKSAYNGLEVSSFREGNDDYDITVQLEENDRKMMDVLHQLMLPTPSGELVPLSTVADITFGGTMGDINRINNERVVTVKANVDETKVPGPVVRAEAEKLLQQFPLPPGYQVKFTGEFEFQQESEAFLSKAFLVALLMIFLILVSMFNSVSQPFIIMTSVILSLGGAFLGLMVFAQPFGIIMTGVGVISLAGVVVNNAIVLIDYTNKLRNRGYALRDAVISAGATRLRPVLLTAITTILGLIPMVTGVSFDFHSFSISWVSESSQWWRSMAVVVIFGLMVATFLTLMVVPTLYYLFEQSENRLQQFGRRLKELYWKPYPFLAGEPLVKKDS</sequence>
<feature type="transmembrane region" description="Helical" evidence="1">
    <location>
        <begin position="933"/>
        <end position="953"/>
    </location>
</feature>
<dbReference type="Gene3D" id="3.30.2090.10">
    <property type="entry name" value="Multidrug efflux transporter AcrB TolC docking domain, DN and DC subdomains"/>
    <property type="match status" value="2"/>
</dbReference>
<evidence type="ECO:0000313" key="2">
    <source>
        <dbReference type="EMBL" id="SHH62119.1"/>
    </source>
</evidence>
<dbReference type="SUPFAM" id="SSF82866">
    <property type="entry name" value="Multidrug efflux transporter AcrB transmembrane domain"/>
    <property type="match status" value="2"/>
</dbReference>
<protein>
    <submittedName>
        <fullName evidence="2">Multidrug efflux pump subunit AcrB</fullName>
    </submittedName>
</protein>
<feature type="transmembrane region" description="Helical" evidence="1">
    <location>
        <begin position="906"/>
        <end position="926"/>
    </location>
</feature>
<feature type="transmembrane region" description="Helical" evidence="1">
    <location>
        <begin position="534"/>
        <end position="557"/>
    </location>
</feature>
<keyword evidence="1" id="KW-0812">Transmembrane</keyword>
<feature type="transmembrane region" description="Helical" evidence="1">
    <location>
        <begin position="458"/>
        <end position="482"/>
    </location>
</feature>
<dbReference type="SUPFAM" id="SSF82714">
    <property type="entry name" value="Multidrug efflux transporter AcrB TolC docking domain, DN and DC subdomains"/>
    <property type="match status" value="2"/>
</dbReference>
<organism evidence="2 3">
    <name type="scientific">Desulfofustis glycolicus DSM 9705</name>
    <dbReference type="NCBI Taxonomy" id="1121409"/>
    <lineage>
        <taxon>Bacteria</taxon>
        <taxon>Pseudomonadati</taxon>
        <taxon>Thermodesulfobacteriota</taxon>
        <taxon>Desulfobulbia</taxon>
        <taxon>Desulfobulbales</taxon>
        <taxon>Desulfocapsaceae</taxon>
        <taxon>Desulfofustis</taxon>
    </lineage>
</organism>
<feature type="transmembrane region" description="Helical" evidence="1">
    <location>
        <begin position="12"/>
        <end position="32"/>
    </location>
</feature>
<dbReference type="PANTHER" id="PTHR32063">
    <property type="match status" value="1"/>
</dbReference>
<feature type="transmembrane region" description="Helical" evidence="1">
    <location>
        <begin position="358"/>
        <end position="377"/>
    </location>
</feature>
<evidence type="ECO:0000313" key="3">
    <source>
        <dbReference type="Proteomes" id="UP000184139"/>
    </source>
</evidence>
<dbReference type="Gene3D" id="3.30.70.1320">
    <property type="entry name" value="Multidrug efflux transporter AcrB pore domain like"/>
    <property type="match status" value="1"/>
</dbReference>
<dbReference type="PRINTS" id="PR00702">
    <property type="entry name" value="ACRIFLAVINRP"/>
</dbReference>
<dbReference type="InterPro" id="IPR001036">
    <property type="entry name" value="Acrflvin-R"/>
</dbReference>
<reference evidence="2 3" key="1">
    <citation type="submission" date="2016-11" db="EMBL/GenBank/DDBJ databases">
        <authorList>
            <person name="Jaros S."/>
            <person name="Januszkiewicz K."/>
            <person name="Wedrychowicz H."/>
        </authorList>
    </citation>
    <scope>NUCLEOTIDE SEQUENCE [LARGE SCALE GENOMIC DNA]</scope>
    <source>
        <strain evidence="2 3">DSM 9705</strain>
    </source>
</reference>
<dbReference type="Gene3D" id="3.30.70.1440">
    <property type="entry name" value="Multidrug efflux transporter AcrB pore domain"/>
    <property type="match status" value="1"/>
</dbReference>
<keyword evidence="1" id="KW-0472">Membrane</keyword>
<feature type="transmembrane region" description="Helical" evidence="1">
    <location>
        <begin position="1049"/>
        <end position="1075"/>
    </location>
</feature>
<dbReference type="InterPro" id="IPR027463">
    <property type="entry name" value="AcrB_DN_DC_subdom"/>
</dbReference>
<feature type="transmembrane region" description="Helical" evidence="1">
    <location>
        <begin position="959"/>
        <end position="981"/>
    </location>
</feature>
<gene>
    <name evidence="2" type="ORF">SAMN02745124_01145</name>
</gene>
<dbReference type="SUPFAM" id="SSF82693">
    <property type="entry name" value="Multidrug efflux transporter AcrB pore domain, PN1, PN2, PC1 and PC2 subdomains"/>
    <property type="match status" value="2"/>
</dbReference>
<accession>A0A1M5UGK8</accession>
<feature type="transmembrane region" description="Helical" evidence="1">
    <location>
        <begin position="1009"/>
        <end position="1029"/>
    </location>
</feature>
<proteinExistence type="predicted"/>
<dbReference type="Proteomes" id="UP000184139">
    <property type="component" value="Unassembled WGS sequence"/>
</dbReference>
<feature type="transmembrane region" description="Helical" evidence="1">
    <location>
        <begin position="336"/>
        <end position="353"/>
    </location>
</feature>
<dbReference type="GO" id="GO:0005886">
    <property type="term" value="C:plasma membrane"/>
    <property type="evidence" value="ECO:0007669"/>
    <property type="project" value="TreeGrafter"/>
</dbReference>
<dbReference type="STRING" id="1121409.SAMN02745124_01145"/>
<dbReference type="RefSeq" id="WP_073374130.1">
    <property type="nucleotide sequence ID" value="NZ_FQXS01000005.1"/>
</dbReference>
<keyword evidence="1" id="KW-1133">Transmembrane helix</keyword>
<evidence type="ECO:0000256" key="1">
    <source>
        <dbReference type="SAM" id="Phobius"/>
    </source>
</evidence>
<keyword evidence="3" id="KW-1185">Reference proteome</keyword>
<feature type="transmembrane region" description="Helical" evidence="1">
    <location>
        <begin position="383"/>
        <end position="408"/>
    </location>
</feature>
<dbReference type="GO" id="GO:0042910">
    <property type="term" value="F:xenobiotic transmembrane transporter activity"/>
    <property type="evidence" value="ECO:0007669"/>
    <property type="project" value="TreeGrafter"/>
</dbReference>
<dbReference type="EMBL" id="FQXS01000005">
    <property type="protein sequence ID" value="SHH62119.1"/>
    <property type="molecule type" value="Genomic_DNA"/>
</dbReference>
<dbReference type="PANTHER" id="PTHR32063:SF24">
    <property type="entry name" value="CATION EFFLUX SYSTEM (ACRB_ACRD_ACRF FAMILY)"/>
    <property type="match status" value="1"/>
</dbReference>
<dbReference type="Gene3D" id="1.20.1640.10">
    <property type="entry name" value="Multidrug efflux transporter AcrB transmembrane domain"/>
    <property type="match status" value="3"/>
</dbReference>
<feature type="transmembrane region" description="Helical" evidence="1">
    <location>
        <begin position="428"/>
        <end position="452"/>
    </location>
</feature>
<dbReference type="Gene3D" id="3.30.70.1430">
    <property type="entry name" value="Multidrug efflux transporter AcrB pore domain"/>
    <property type="match status" value="3"/>
</dbReference>
<dbReference type="Pfam" id="PF00873">
    <property type="entry name" value="ACR_tran"/>
    <property type="match status" value="2"/>
</dbReference>
<name>A0A1M5UGK8_9BACT</name>